<sequence>MRPTLAANKITATAPNESQQPAVIVAQGSIATTTAKAQAKTTETATRRALANDNATINSINKARCAGMPNPASPAYSNPAAAPATAATRGAANHSGQ</sequence>
<dbReference type="EMBL" id="JAAAIN010000114">
    <property type="protein sequence ID" value="KAG0320100.1"/>
    <property type="molecule type" value="Genomic_DNA"/>
</dbReference>
<evidence type="ECO:0000313" key="3">
    <source>
        <dbReference type="Proteomes" id="UP000823405"/>
    </source>
</evidence>
<evidence type="ECO:0000313" key="2">
    <source>
        <dbReference type="EMBL" id="KAG0320100.1"/>
    </source>
</evidence>
<accession>A0A9P6RI00</accession>
<reference evidence="2" key="1">
    <citation type="journal article" date="2020" name="Fungal Divers.">
        <title>Resolving the Mortierellaceae phylogeny through synthesis of multi-gene phylogenetics and phylogenomics.</title>
        <authorList>
            <person name="Vandepol N."/>
            <person name="Liber J."/>
            <person name="Desiro A."/>
            <person name="Na H."/>
            <person name="Kennedy M."/>
            <person name="Barry K."/>
            <person name="Grigoriev I.V."/>
            <person name="Miller A.N."/>
            <person name="O'Donnell K."/>
            <person name="Stajich J.E."/>
            <person name="Bonito G."/>
        </authorList>
    </citation>
    <scope>NUCLEOTIDE SEQUENCE</scope>
    <source>
        <strain evidence="2">NVP60</strain>
    </source>
</reference>
<dbReference type="AlphaFoldDB" id="A0A9P6RI00"/>
<proteinExistence type="predicted"/>
<comment type="caution">
    <text evidence="2">The sequence shown here is derived from an EMBL/GenBank/DDBJ whole genome shotgun (WGS) entry which is preliminary data.</text>
</comment>
<name>A0A9P6RI00_9FUNG</name>
<feature type="region of interest" description="Disordered" evidence="1">
    <location>
        <begin position="71"/>
        <end position="97"/>
    </location>
</feature>
<gene>
    <name evidence="2" type="ORF">BGZ97_000741</name>
</gene>
<dbReference type="Proteomes" id="UP000823405">
    <property type="component" value="Unassembled WGS sequence"/>
</dbReference>
<organism evidence="2 3">
    <name type="scientific">Linnemannia gamsii</name>
    <dbReference type="NCBI Taxonomy" id="64522"/>
    <lineage>
        <taxon>Eukaryota</taxon>
        <taxon>Fungi</taxon>
        <taxon>Fungi incertae sedis</taxon>
        <taxon>Mucoromycota</taxon>
        <taxon>Mortierellomycotina</taxon>
        <taxon>Mortierellomycetes</taxon>
        <taxon>Mortierellales</taxon>
        <taxon>Mortierellaceae</taxon>
        <taxon>Linnemannia</taxon>
    </lineage>
</organism>
<evidence type="ECO:0000256" key="1">
    <source>
        <dbReference type="SAM" id="MobiDB-lite"/>
    </source>
</evidence>
<keyword evidence="3" id="KW-1185">Reference proteome</keyword>
<protein>
    <submittedName>
        <fullName evidence="2">Uncharacterized protein</fullName>
    </submittedName>
</protein>